<dbReference type="KEGG" id="mmr:Mmar10_1902"/>
<evidence type="ECO:0008006" key="3">
    <source>
        <dbReference type="Google" id="ProtNLM"/>
    </source>
</evidence>
<name>Q0ANE3_MARMM</name>
<dbReference type="EMBL" id="CP000449">
    <property type="protein sequence ID" value="ABI66194.1"/>
    <property type="molecule type" value="Genomic_DNA"/>
</dbReference>
<accession>Q0ANE3</accession>
<organism evidence="1 2">
    <name type="scientific">Maricaulis maris (strain MCS10)</name>
    <name type="common">Caulobacter maris</name>
    <dbReference type="NCBI Taxonomy" id="394221"/>
    <lineage>
        <taxon>Bacteria</taxon>
        <taxon>Pseudomonadati</taxon>
        <taxon>Pseudomonadota</taxon>
        <taxon>Alphaproteobacteria</taxon>
        <taxon>Maricaulales</taxon>
        <taxon>Maricaulaceae</taxon>
        <taxon>Maricaulis</taxon>
    </lineage>
</organism>
<dbReference type="STRING" id="394221.Mmar10_1902"/>
<dbReference type="HOGENOM" id="CLU_1956970_0_0_5"/>
<keyword evidence="2" id="KW-1185">Reference proteome</keyword>
<evidence type="ECO:0000313" key="2">
    <source>
        <dbReference type="Proteomes" id="UP000001964"/>
    </source>
</evidence>
<sequence>MGVKYEHLETDRLVFLTLTGLPTRTDHAVFTRRVAAQVRSGQARGVVIDASAAELPTRQSFSREIWEDFLAEIGECPFAYVPPVGHDNAERQAMIQGLLDEWGACFTTSESAADARAWCLAQLADSSR</sequence>
<reference evidence="1 2" key="1">
    <citation type="submission" date="2006-08" db="EMBL/GenBank/DDBJ databases">
        <title>Complete sequence of Maricaulis maris MCS10.</title>
        <authorList>
            <consortium name="US DOE Joint Genome Institute"/>
            <person name="Copeland A."/>
            <person name="Lucas S."/>
            <person name="Lapidus A."/>
            <person name="Barry K."/>
            <person name="Detter J.C."/>
            <person name="Glavina del Rio T."/>
            <person name="Hammon N."/>
            <person name="Israni S."/>
            <person name="Dalin E."/>
            <person name="Tice H."/>
            <person name="Pitluck S."/>
            <person name="Saunders E."/>
            <person name="Brettin T."/>
            <person name="Bruce D."/>
            <person name="Han C."/>
            <person name="Tapia R."/>
            <person name="Gilna P."/>
            <person name="Schmutz J."/>
            <person name="Larimer F."/>
            <person name="Land M."/>
            <person name="Hauser L."/>
            <person name="Kyrpides N."/>
            <person name="Mikhailova N."/>
            <person name="Viollier P."/>
            <person name="Stephens C."/>
            <person name="Richardson P."/>
        </authorList>
    </citation>
    <scope>NUCLEOTIDE SEQUENCE [LARGE SCALE GENOMIC DNA]</scope>
    <source>
        <strain evidence="1 2">MCS10</strain>
    </source>
</reference>
<dbReference type="AlphaFoldDB" id="Q0ANE3"/>
<dbReference type="Proteomes" id="UP000001964">
    <property type="component" value="Chromosome"/>
</dbReference>
<protein>
    <recommendedName>
        <fullName evidence="3">STAS/SEC14 domain-containing protein</fullName>
    </recommendedName>
</protein>
<evidence type="ECO:0000313" key="1">
    <source>
        <dbReference type="EMBL" id="ABI66194.1"/>
    </source>
</evidence>
<dbReference type="OrthoDB" id="9909597at2"/>
<gene>
    <name evidence="1" type="ordered locus">Mmar10_1902</name>
</gene>
<proteinExistence type="predicted"/>
<dbReference type="RefSeq" id="WP_011643839.1">
    <property type="nucleotide sequence ID" value="NC_008347.1"/>
</dbReference>